<sequence>MSTLLPNELLLEIFSRMSRVDLCSTSLASHAFCALARPLIFTTLYFRPYAFDDNVGVLCAPSGAQEEELAAKLALFSSTSITPNVRFVWVNRLTSYPGFARTKHRILDAPFVDNADTHALLKPLFAAVASFRNLRWFHAERIPFTPGAIDALSQLLGLHKLDISACTLLLPLDNISLLHVVEVVIRGGGDCGPWLACMSPAKLTSVSLSFVPHITARALAMLPVFSRVTQLKLPLAHAELPTLLPPLAAAFPAVESIEIDGFAFQATAVTYRSQPSQLFPQLIALESECEGAFAFLPRSRITDLTLRNAEANELCLALAALPPGCAEAITRLQVALDWLPGPDVPDVLAHFPALEWLALELVFYGAADRETTESILAFVTALPSLLPASLLSLRLRAEELSYGVDDDELAAEEGSPLAIPDTRGLQAALVVRCPALHAVDIYVPRLQLEWYASIGFETERMGGA</sequence>
<protein>
    <recommendedName>
        <fullName evidence="1">F-box domain-containing protein</fullName>
    </recommendedName>
</protein>
<keyword evidence="3" id="KW-1185">Reference proteome</keyword>
<comment type="caution">
    <text evidence="2">The sequence shown here is derived from an EMBL/GenBank/DDBJ whole genome shotgun (WGS) entry which is preliminary data.</text>
</comment>
<accession>A0A8H6VP84</accession>
<dbReference type="Pfam" id="PF12937">
    <property type="entry name" value="F-box-like"/>
    <property type="match status" value="1"/>
</dbReference>
<dbReference type="SUPFAM" id="SSF52047">
    <property type="entry name" value="RNI-like"/>
    <property type="match status" value="1"/>
</dbReference>
<dbReference type="AlphaFoldDB" id="A0A8H6VP84"/>
<dbReference type="Gene3D" id="3.80.10.10">
    <property type="entry name" value="Ribonuclease Inhibitor"/>
    <property type="match status" value="1"/>
</dbReference>
<reference evidence="2" key="1">
    <citation type="submission" date="2020-05" db="EMBL/GenBank/DDBJ databases">
        <title>Mycena genomes resolve the evolution of fungal bioluminescence.</title>
        <authorList>
            <person name="Tsai I.J."/>
        </authorList>
    </citation>
    <scope>NUCLEOTIDE SEQUENCE</scope>
    <source>
        <strain evidence="2">171206Taipei</strain>
    </source>
</reference>
<organism evidence="2 3">
    <name type="scientific">Mycena indigotica</name>
    <dbReference type="NCBI Taxonomy" id="2126181"/>
    <lineage>
        <taxon>Eukaryota</taxon>
        <taxon>Fungi</taxon>
        <taxon>Dikarya</taxon>
        <taxon>Basidiomycota</taxon>
        <taxon>Agaricomycotina</taxon>
        <taxon>Agaricomycetes</taxon>
        <taxon>Agaricomycetidae</taxon>
        <taxon>Agaricales</taxon>
        <taxon>Marasmiineae</taxon>
        <taxon>Mycenaceae</taxon>
        <taxon>Mycena</taxon>
    </lineage>
</organism>
<dbReference type="InterPro" id="IPR032675">
    <property type="entry name" value="LRR_dom_sf"/>
</dbReference>
<dbReference type="RefSeq" id="XP_037212918.1">
    <property type="nucleotide sequence ID" value="XM_037370647.1"/>
</dbReference>
<dbReference type="PROSITE" id="PS50181">
    <property type="entry name" value="FBOX"/>
    <property type="match status" value="1"/>
</dbReference>
<evidence type="ECO:0000259" key="1">
    <source>
        <dbReference type="PROSITE" id="PS50181"/>
    </source>
</evidence>
<dbReference type="SUPFAM" id="SSF81383">
    <property type="entry name" value="F-box domain"/>
    <property type="match status" value="1"/>
</dbReference>
<dbReference type="EMBL" id="JACAZF010000020">
    <property type="protein sequence ID" value="KAF7288599.1"/>
    <property type="molecule type" value="Genomic_DNA"/>
</dbReference>
<gene>
    <name evidence="2" type="ORF">MIND_01426500</name>
</gene>
<dbReference type="OrthoDB" id="2864564at2759"/>
<dbReference type="InterPro" id="IPR036047">
    <property type="entry name" value="F-box-like_dom_sf"/>
</dbReference>
<name>A0A8H6VP84_9AGAR</name>
<dbReference type="InterPro" id="IPR001810">
    <property type="entry name" value="F-box_dom"/>
</dbReference>
<dbReference type="GeneID" id="59353163"/>
<dbReference type="Proteomes" id="UP000636479">
    <property type="component" value="Unassembled WGS sequence"/>
</dbReference>
<evidence type="ECO:0000313" key="3">
    <source>
        <dbReference type="Proteomes" id="UP000636479"/>
    </source>
</evidence>
<feature type="domain" description="F-box" evidence="1">
    <location>
        <begin position="1"/>
        <end position="49"/>
    </location>
</feature>
<proteinExistence type="predicted"/>
<dbReference type="Gene3D" id="1.20.1280.50">
    <property type="match status" value="1"/>
</dbReference>
<dbReference type="CDD" id="cd09917">
    <property type="entry name" value="F-box_SF"/>
    <property type="match status" value="1"/>
</dbReference>
<evidence type="ECO:0000313" key="2">
    <source>
        <dbReference type="EMBL" id="KAF7288599.1"/>
    </source>
</evidence>